<dbReference type="PANTHER" id="PTHR43737:SF1">
    <property type="entry name" value="DUF1501 DOMAIN-CONTAINING PROTEIN"/>
    <property type="match status" value="1"/>
</dbReference>
<feature type="chain" id="PRO_5010300645" evidence="1">
    <location>
        <begin position="23"/>
        <end position="383"/>
    </location>
</feature>
<dbReference type="InterPro" id="IPR006311">
    <property type="entry name" value="TAT_signal"/>
</dbReference>
<keyword evidence="1" id="KW-0732">Signal</keyword>
<name>A0A1I7CEU0_9RHOB</name>
<accession>A0A1I7CEU0</accession>
<feature type="signal peptide" evidence="1">
    <location>
        <begin position="1"/>
        <end position="22"/>
    </location>
</feature>
<reference evidence="2 3" key="1">
    <citation type="submission" date="2016-10" db="EMBL/GenBank/DDBJ databases">
        <authorList>
            <person name="de Groot N.N."/>
        </authorList>
    </citation>
    <scope>NUCLEOTIDE SEQUENCE [LARGE SCALE GENOMIC DNA]</scope>
    <source>
        <strain evidence="2 3">CGMCC 1.10959</strain>
    </source>
</reference>
<organism evidence="2 3">
    <name type="scientific">Sedimentitalea nanhaiensis</name>
    <dbReference type="NCBI Taxonomy" id="999627"/>
    <lineage>
        <taxon>Bacteria</taxon>
        <taxon>Pseudomonadati</taxon>
        <taxon>Pseudomonadota</taxon>
        <taxon>Alphaproteobacteria</taxon>
        <taxon>Rhodobacterales</taxon>
        <taxon>Paracoccaceae</taxon>
        <taxon>Sedimentitalea</taxon>
    </lineage>
</organism>
<evidence type="ECO:0000256" key="1">
    <source>
        <dbReference type="SAM" id="SignalP"/>
    </source>
</evidence>
<evidence type="ECO:0000313" key="3">
    <source>
        <dbReference type="Proteomes" id="UP000182466"/>
    </source>
</evidence>
<dbReference type="NCBIfam" id="TIGR01409">
    <property type="entry name" value="TAT_signal_seq"/>
    <property type="match status" value="1"/>
</dbReference>
<dbReference type="InterPro" id="IPR010869">
    <property type="entry name" value="DUF1501"/>
</dbReference>
<dbReference type="EMBL" id="FPAW01000016">
    <property type="protein sequence ID" value="SFT97918.1"/>
    <property type="molecule type" value="Genomic_DNA"/>
</dbReference>
<dbReference type="STRING" id="999627.SAMN05216236_11644"/>
<proteinExistence type="predicted"/>
<dbReference type="PANTHER" id="PTHR43737">
    <property type="entry name" value="BLL7424 PROTEIN"/>
    <property type="match status" value="1"/>
</dbReference>
<dbReference type="InterPro" id="IPR019546">
    <property type="entry name" value="TAT_signal_bac_arc"/>
</dbReference>
<dbReference type="RefSeq" id="WP_027263433.1">
    <property type="nucleotide sequence ID" value="NZ_FPAW01000016.1"/>
</dbReference>
<dbReference type="Pfam" id="PF07394">
    <property type="entry name" value="DUF1501"/>
    <property type="match status" value="1"/>
</dbReference>
<keyword evidence="3" id="KW-1185">Reference proteome</keyword>
<dbReference type="Proteomes" id="UP000182466">
    <property type="component" value="Unassembled WGS sequence"/>
</dbReference>
<dbReference type="eggNOG" id="COG4102">
    <property type="taxonomic scope" value="Bacteria"/>
</dbReference>
<dbReference type="AlphaFoldDB" id="A0A1I7CEU0"/>
<sequence>MPAPLSRRAFLARSTIAGCSLAASPLVTPVSFAAAPWETRLVVIILRGGMDGLAVVQPHGAPEYAGLRPDRQAGPDLDGFFALHPALAPLMGLWARGDLGFVHAVSTPYRDKRSHFDGQDLLEAGTVTLEGVRDGWLNRMLGQMTGVQARTAFAVGRGEMKVLAGPAPVADWTPDAKLTISPQAMRLAELVMQDDPAFHAALSEAAMLSQTRGTRTKGKPHQKIAAFVAEQLRGDTRVASFSINGWDTHRAQQRALNGALGRLSDAILTLRDGVGAAIWERTAIVAMTEFGRTARLNGTGGTDHGTGGAMVLAGGAIRGGRVLGDWPGLDEADLYGRRDLMPTGDVRAPAAWLMRGLAGLERSALERVVFPGLDMGRDPGLLL</sequence>
<dbReference type="OrthoDB" id="9779968at2"/>
<evidence type="ECO:0000313" key="2">
    <source>
        <dbReference type="EMBL" id="SFT97918.1"/>
    </source>
</evidence>
<protein>
    <submittedName>
        <fullName evidence="2">Tat (Twin-arginine translocation) pathway signal sequence</fullName>
    </submittedName>
</protein>
<gene>
    <name evidence="2" type="ORF">SAMN05216236_11644</name>
</gene>
<dbReference type="PROSITE" id="PS51318">
    <property type="entry name" value="TAT"/>
    <property type="match status" value="1"/>
</dbReference>